<accession>A0A224YWB7</accession>
<dbReference type="PROSITE" id="PS50217">
    <property type="entry name" value="BZIP"/>
    <property type="match status" value="1"/>
</dbReference>
<evidence type="ECO:0000256" key="5">
    <source>
        <dbReference type="ARBA" id="ARBA00023163"/>
    </source>
</evidence>
<dbReference type="InterPro" id="IPR046347">
    <property type="entry name" value="bZIP_sf"/>
</dbReference>
<evidence type="ECO:0000259" key="9">
    <source>
        <dbReference type="PROSITE" id="PS50217"/>
    </source>
</evidence>
<keyword evidence="4" id="KW-0238">DNA-binding</keyword>
<feature type="region of interest" description="Disordered" evidence="8">
    <location>
        <begin position="643"/>
        <end position="701"/>
    </location>
</feature>
<evidence type="ECO:0000256" key="7">
    <source>
        <dbReference type="SAM" id="Coils"/>
    </source>
</evidence>
<comment type="similarity">
    <text evidence="2">Belongs to the bZIP family. ATF subfamily.</text>
</comment>
<dbReference type="CDD" id="cd14700">
    <property type="entry name" value="bZIP_ATF6"/>
    <property type="match status" value="1"/>
</dbReference>
<keyword evidence="7" id="KW-0175">Coiled coil</keyword>
<feature type="compositionally biased region" description="Low complexity" evidence="8">
    <location>
        <begin position="125"/>
        <end position="134"/>
    </location>
</feature>
<dbReference type="Gene3D" id="1.20.5.170">
    <property type="match status" value="1"/>
</dbReference>
<feature type="region of interest" description="Disordered" evidence="8">
    <location>
        <begin position="86"/>
        <end position="137"/>
    </location>
</feature>
<reference evidence="10" key="1">
    <citation type="journal article" date="2017" name="Parasit. Vectors">
        <title>Sialotranscriptomics of Rhipicephalus zambeziensis reveals intricate expression profiles of secretory proteins and suggests tight temporal transcriptional regulation during blood-feeding.</title>
        <authorList>
            <person name="de Castro M.H."/>
            <person name="de Klerk D."/>
            <person name="Pienaar R."/>
            <person name="Rees D.J.G."/>
            <person name="Mans B.J."/>
        </authorList>
    </citation>
    <scope>NUCLEOTIDE SEQUENCE</scope>
    <source>
        <tissue evidence="10">Salivary glands</tissue>
    </source>
</reference>
<evidence type="ECO:0000256" key="8">
    <source>
        <dbReference type="SAM" id="MobiDB-lite"/>
    </source>
</evidence>
<evidence type="ECO:0000313" key="10">
    <source>
        <dbReference type="EMBL" id="MAA18122.1"/>
    </source>
</evidence>
<feature type="domain" description="BZIP" evidence="9">
    <location>
        <begin position="292"/>
        <end position="351"/>
    </location>
</feature>
<dbReference type="GO" id="GO:0016020">
    <property type="term" value="C:membrane"/>
    <property type="evidence" value="ECO:0007669"/>
    <property type="project" value="UniProtKB-SubCell"/>
</dbReference>
<feature type="compositionally biased region" description="Polar residues" evidence="8">
    <location>
        <begin position="646"/>
        <end position="685"/>
    </location>
</feature>
<feature type="region of interest" description="Disordered" evidence="8">
    <location>
        <begin position="429"/>
        <end position="449"/>
    </location>
</feature>
<sequence length="701" mass="78191">MDTELLALTGGLMEVKQEIDRSFLADNTFSQEDYNYIFKDMNDDDVYDHILNSSTAEHGRSQSDKNFSFNELNFSPTDVKMEPCSQESAYSYPDPDTFLNNVHISDPTLAPSPTSVPDTPPDTPPTQSGSSTPPHLLDCPGYLVTVSASSVASKPTSAHFPLTPPRVAPSVVMVSSPPRSGVERAQKTLTLTREEFNQLTAQGVLTIKTPTTGTSSAKTAAVAPKIVTPQGIPKVAKVTIPTINNVVSAASLSNTTPATLPIVKTEPVAVSTPSVIYGPSTTLIQQLSDSKALKRQQRMIKNRESACLSRKKRKEYLQKLEIDVRELATENAKLKEENAHLRQRVAQLESEAKGRLPSSSNIKRTTAFMAVMFMLTFNLAPFSGLFRNSVPSGSDKQVLPTVQSSRWGRHLLWSQSDLSVDDANFVPELQPSVSDTGELPTSNGGDQSAEFLGALDAHSNSRNGSFKCPSSINQTESLRLQSQLRGWANHVEHMNLRLTEQRKKPSLPQQPLVRKPRLQTWISTRYSSDSSGVYGENWEANRNEDYFQLYRALRRSYEELYEAIQRKDDTFYFVSFSGDYLLLSANSENRTRMPRMSLVMPAGTFNESTHMVKEHVPMVQIDCEVMSTKIMYVKESVIPPHLRQQYPRNATQPKTTRTNVNVAAVRTNGTRQEPSSYSRNMSNHSRQQRLPLRNHTRRNGQ</sequence>
<feature type="compositionally biased region" description="Basic residues" evidence="8">
    <location>
        <begin position="692"/>
        <end position="701"/>
    </location>
</feature>
<dbReference type="GO" id="GO:0000981">
    <property type="term" value="F:DNA-binding transcription factor activity, RNA polymerase II-specific"/>
    <property type="evidence" value="ECO:0007669"/>
    <property type="project" value="TreeGrafter"/>
</dbReference>
<dbReference type="SUPFAM" id="SSF57959">
    <property type="entry name" value="Leucine zipper domain"/>
    <property type="match status" value="1"/>
</dbReference>
<evidence type="ECO:0000256" key="6">
    <source>
        <dbReference type="ARBA" id="ARBA00023242"/>
    </source>
</evidence>
<evidence type="ECO:0000256" key="1">
    <source>
        <dbReference type="ARBA" id="ARBA00004167"/>
    </source>
</evidence>
<comment type="subcellular location">
    <subcellularLocation>
        <location evidence="1">Membrane</location>
        <topology evidence="1">Single-pass membrane protein</topology>
    </subcellularLocation>
</comment>
<dbReference type="GO" id="GO:0005634">
    <property type="term" value="C:nucleus"/>
    <property type="evidence" value="ECO:0007669"/>
    <property type="project" value="TreeGrafter"/>
</dbReference>
<keyword evidence="3" id="KW-0805">Transcription regulation</keyword>
<name>A0A224YWB7_9ACAR</name>
<evidence type="ECO:0000256" key="3">
    <source>
        <dbReference type="ARBA" id="ARBA00023015"/>
    </source>
</evidence>
<dbReference type="PANTHER" id="PTHR46164">
    <property type="entry name" value="ATF6, ISOFORM C"/>
    <property type="match status" value="1"/>
</dbReference>
<evidence type="ECO:0000256" key="2">
    <source>
        <dbReference type="ARBA" id="ARBA00009050"/>
    </source>
</evidence>
<evidence type="ECO:0000256" key="4">
    <source>
        <dbReference type="ARBA" id="ARBA00023125"/>
    </source>
</evidence>
<dbReference type="GO" id="GO:0030968">
    <property type="term" value="P:endoplasmic reticulum unfolded protein response"/>
    <property type="evidence" value="ECO:0007669"/>
    <property type="project" value="TreeGrafter"/>
</dbReference>
<dbReference type="EMBL" id="GFPF01006976">
    <property type="protein sequence ID" value="MAA18122.1"/>
    <property type="molecule type" value="Transcribed_RNA"/>
</dbReference>
<dbReference type="GO" id="GO:0000978">
    <property type="term" value="F:RNA polymerase II cis-regulatory region sequence-specific DNA binding"/>
    <property type="evidence" value="ECO:0007669"/>
    <property type="project" value="TreeGrafter"/>
</dbReference>
<dbReference type="Pfam" id="PF00170">
    <property type="entry name" value="bZIP_1"/>
    <property type="match status" value="1"/>
</dbReference>
<organism evidence="10">
    <name type="scientific">Rhipicephalus zambeziensis</name>
    <dbReference type="NCBI Taxonomy" id="60191"/>
    <lineage>
        <taxon>Eukaryota</taxon>
        <taxon>Metazoa</taxon>
        <taxon>Ecdysozoa</taxon>
        <taxon>Arthropoda</taxon>
        <taxon>Chelicerata</taxon>
        <taxon>Arachnida</taxon>
        <taxon>Acari</taxon>
        <taxon>Parasitiformes</taxon>
        <taxon>Ixodida</taxon>
        <taxon>Ixodoidea</taxon>
        <taxon>Ixodidae</taxon>
        <taxon>Rhipicephalinae</taxon>
        <taxon>Rhipicephalus</taxon>
        <taxon>Rhipicephalus</taxon>
    </lineage>
</organism>
<dbReference type="PANTHER" id="PTHR46164:SF3">
    <property type="entry name" value="ATF6, ISOFORM C"/>
    <property type="match status" value="1"/>
</dbReference>
<protein>
    <submittedName>
        <fullName evidence="10">Cyclic AMP-dependent transcription factor ATF-6 alpha</fullName>
    </submittedName>
</protein>
<dbReference type="InterPro" id="IPR004827">
    <property type="entry name" value="bZIP"/>
</dbReference>
<dbReference type="SMART" id="SM00338">
    <property type="entry name" value="BRLZ"/>
    <property type="match status" value="1"/>
</dbReference>
<proteinExistence type="inferred from homology"/>
<dbReference type="AlphaFoldDB" id="A0A224YWB7"/>
<keyword evidence="5" id="KW-0804">Transcription</keyword>
<feature type="compositionally biased region" description="Polar residues" evidence="8">
    <location>
        <begin position="431"/>
        <end position="446"/>
    </location>
</feature>
<keyword evidence="6" id="KW-0539">Nucleus</keyword>
<feature type="coiled-coil region" evidence="7">
    <location>
        <begin position="317"/>
        <end position="351"/>
    </location>
</feature>
<dbReference type="InterPro" id="IPR051882">
    <property type="entry name" value="ATF_bZIP_TF"/>
</dbReference>